<proteinExistence type="inferred from homology"/>
<evidence type="ECO:0000313" key="9">
    <source>
        <dbReference type="Proteomes" id="UP001300745"/>
    </source>
</evidence>
<organism evidence="8 9">
    <name type="scientific">Mycobacterium pinniadriaticum</name>
    <dbReference type="NCBI Taxonomy" id="2994102"/>
    <lineage>
        <taxon>Bacteria</taxon>
        <taxon>Bacillati</taxon>
        <taxon>Actinomycetota</taxon>
        <taxon>Actinomycetes</taxon>
        <taxon>Mycobacteriales</taxon>
        <taxon>Mycobacteriaceae</taxon>
        <taxon>Mycobacterium</taxon>
    </lineage>
</organism>
<keyword evidence="6 7" id="KW-0503">Monooxygenase</keyword>
<evidence type="ECO:0000313" key="8">
    <source>
        <dbReference type="EMBL" id="MCX2936831.1"/>
    </source>
</evidence>
<evidence type="ECO:0000256" key="5">
    <source>
        <dbReference type="ARBA" id="ARBA00023004"/>
    </source>
</evidence>
<evidence type="ECO:0000256" key="4">
    <source>
        <dbReference type="ARBA" id="ARBA00023002"/>
    </source>
</evidence>
<evidence type="ECO:0000256" key="6">
    <source>
        <dbReference type="ARBA" id="ARBA00023033"/>
    </source>
</evidence>
<evidence type="ECO:0000256" key="2">
    <source>
        <dbReference type="ARBA" id="ARBA00022617"/>
    </source>
</evidence>
<dbReference type="Pfam" id="PF00067">
    <property type="entry name" value="p450"/>
    <property type="match status" value="1"/>
</dbReference>
<keyword evidence="4 7" id="KW-0560">Oxidoreductase</keyword>
<evidence type="ECO:0000256" key="7">
    <source>
        <dbReference type="RuleBase" id="RU000461"/>
    </source>
</evidence>
<keyword evidence="9" id="KW-1185">Reference proteome</keyword>
<keyword evidence="5 7" id="KW-0408">Iron</keyword>
<dbReference type="InterPro" id="IPR036396">
    <property type="entry name" value="Cyt_P450_sf"/>
</dbReference>
<dbReference type="SUPFAM" id="SSF48264">
    <property type="entry name" value="Cytochrome P450"/>
    <property type="match status" value="1"/>
</dbReference>
<dbReference type="PANTHER" id="PTHR46696">
    <property type="entry name" value="P450, PUTATIVE (EUROFUNG)-RELATED"/>
    <property type="match status" value="1"/>
</dbReference>
<keyword evidence="2 7" id="KW-0349">Heme</keyword>
<accession>A0ABT3SBE2</accession>
<protein>
    <submittedName>
        <fullName evidence="8">Cytochrome P450</fullName>
    </submittedName>
</protein>
<comment type="similarity">
    <text evidence="1 7">Belongs to the cytochrome P450 family.</text>
</comment>
<dbReference type="InterPro" id="IPR002397">
    <property type="entry name" value="Cyt_P450_B"/>
</dbReference>
<dbReference type="PROSITE" id="PS00086">
    <property type="entry name" value="CYTOCHROME_P450"/>
    <property type="match status" value="1"/>
</dbReference>
<keyword evidence="3 7" id="KW-0479">Metal-binding</keyword>
<dbReference type="PANTHER" id="PTHR46696:SF6">
    <property type="entry name" value="P450, PUTATIVE (EUROFUNG)-RELATED"/>
    <property type="match status" value="1"/>
</dbReference>
<dbReference type="InterPro" id="IPR001128">
    <property type="entry name" value="Cyt_P450"/>
</dbReference>
<dbReference type="EMBL" id="JAPJDO010000006">
    <property type="protein sequence ID" value="MCX2936831.1"/>
    <property type="molecule type" value="Genomic_DNA"/>
</dbReference>
<evidence type="ECO:0000256" key="3">
    <source>
        <dbReference type="ARBA" id="ARBA00022723"/>
    </source>
</evidence>
<name>A0ABT3SBE2_9MYCO</name>
<reference evidence="8 9" key="1">
    <citation type="submission" date="2022-11" db="EMBL/GenBank/DDBJ databases">
        <title>Mycobacterium sp. nov.</title>
        <authorList>
            <person name="Papic B."/>
            <person name="Spicic S."/>
            <person name="Duvnjak S."/>
        </authorList>
    </citation>
    <scope>NUCLEOTIDE SEQUENCE [LARGE SCALE GENOMIC DNA]</scope>
    <source>
        <strain evidence="8 9">CVI_P4</strain>
    </source>
</reference>
<dbReference type="InterPro" id="IPR017972">
    <property type="entry name" value="Cyt_P450_CS"/>
</dbReference>
<evidence type="ECO:0000256" key="1">
    <source>
        <dbReference type="ARBA" id="ARBA00010617"/>
    </source>
</evidence>
<comment type="caution">
    <text evidence="8">The sequence shown here is derived from an EMBL/GenBank/DDBJ whole genome shotgun (WGS) entry which is preliminary data.</text>
</comment>
<dbReference type="PRINTS" id="PR00359">
    <property type="entry name" value="BP450"/>
</dbReference>
<dbReference type="Gene3D" id="1.10.630.10">
    <property type="entry name" value="Cytochrome P450"/>
    <property type="match status" value="1"/>
</dbReference>
<dbReference type="RefSeq" id="WP_265996393.1">
    <property type="nucleotide sequence ID" value="NZ_JAPJDN010000006.1"/>
</dbReference>
<sequence length="391" mass="43601">MRKFQFVSGGAGAGLDARSPQPANYLLAQQGSVALGSSVMVGRRSLVGAALSDAGTFSSCDLVEQGQTKPLIPLGIDPPDHTRYRRLLEPMFSPRRMEAQEADIADRVNRFIDTFIDRGSCDFTSEFAELFPSSVFLGLMGLPWEELGTLVAMRDGLLHPGSDESTFDEKLAIQRGTAQNVYAFFDSVLDQRMTSPQQGLITELAHAQIDGEPVSRDDLLSICFVLLTAGLDTVTDTLTCFWAYLAQHADQRRHLSVDPEVIPRAVEELLRWETPVPWAVRWAREQRAVGEHVITAGHHLLVNLGAANVDPEEFPDPLTVDFDRRGNRHLAFGAGPHRCLGSHLARRELRIALREWHRRIPEYSLSPGYEVRYRPPLRFVPDLQLSWPGPS</sequence>
<gene>
    <name evidence="8" type="ORF">ORI27_08975</name>
</gene>
<dbReference type="Proteomes" id="UP001300745">
    <property type="component" value="Unassembled WGS sequence"/>
</dbReference>
<dbReference type="PRINTS" id="PR00385">
    <property type="entry name" value="P450"/>
</dbReference>